<organism evidence="4 5">
    <name type="scientific">Edaphochlamys debaryana</name>
    <dbReference type="NCBI Taxonomy" id="47281"/>
    <lineage>
        <taxon>Eukaryota</taxon>
        <taxon>Viridiplantae</taxon>
        <taxon>Chlorophyta</taxon>
        <taxon>core chlorophytes</taxon>
        <taxon>Chlorophyceae</taxon>
        <taxon>CS clade</taxon>
        <taxon>Chlamydomonadales</taxon>
        <taxon>Chlamydomonadales incertae sedis</taxon>
        <taxon>Edaphochlamys</taxon>
    </lineage>
</organism>
<dbReference type="InterPro" id="IPR001054">
    <property type="entry name" value="A/G_cyclase"/>
</dbReference>
<dbReference type="PANTHER" id="PTHR43081:SF1">
    <property type="entry name" value="ADENYLATE CYCLASE, TERMINAL-DIFFERENTIATION SPECIFIC"/>
    <property type="match status" value="1"/>
</dbReference>
<keyword evidence="2" id="KW-0472">Membrane</keyword>
<feature type="region of interest" description="Disordered" evidence="1">
    <location>
        <begin position="1110"/>
        <end position="1133"/>
    </location>
</feature>
<evidence type="ECO:0000313" key="5">
    <source>
        <dbReference type="Proteomes" id="UP000612055"/>
    </source>
</evidence>
<protein>
    <recommendedName>
        <fullName evidence="3">Guanylate cyclase domain-containing protein</fullName>
    </recommendedName>
</protein>
<reference evidence="4" key="1">
    <citation type="journal article" date="2020" name="bioRxiv">
        <title>Comparative genomics of Chlamydomonas.</title>
        <authorList>
            <person name="Craig R.J."/>
            <person name="Hasan A.R."/>
            <person name="Ness R.W."/>
            <person name="Keightley P.D."/>
        </authorList>
    </citation>
    <scope>NUCLEOTIDE SEQUENCE</scope>
    <source>
        <strain evidence="4">CCAP 11/70</strain>
    </source>
</reference>
<keyword evidence="2" id="KW-0812">Transmembrane</keyword>
<dbReference type="PROSITE" id="PS50125">
    <property type="entry name" value="GUANYLATE_CYCLASE_2"/>
    <property type="match status" value="1"/>
</dbReference>
<keyword evidence="5" id="KW-1185">Reference proteome</keyword>
<dbReference type="GO" id="GO:0035556">
    <property type="term" value="P:intracellular signal transduction"/>
    <property type="evidence" value="ECO:0007669"/>
    <property type="project" value="InterPro"/>
</dbReference>
<dbReference type="InterPro" id="IPR029787">
    <property type="entry name" value="Nucleotide_cyclase"/>
</dbReference>
<feature type="domain" description="Guanylate cyclase" evidence="3">
    <location>
        <begin position="509"/>
        <end position="567"/>
    </location>
</feature>
<accession>A0A835XTA7</accession>
<feature type="region of interest" description="Disordered" evidence="1">
    <location>
        <begin position="1148"/>
        <end position="1199"/>
    </location>
</feature>
<feature type="region of interest" description="Disordered" evidence="1">
    <location>
        <begin position="1211"/>
        <end position="1232"/>
    </location>
</feature>
<feature type="compositionally biased region" description="Polar residues" evidence="1">
    <location>
        <begin position="1180"/>
        <end position="1192"/>
    </location>
</feature>
<dbReference type="PANTHER" id="PTHR43081">
    <property type="entry name" value="ADENYLATE CYCLASE, TERMINAL-DIFFERENTIATION SPECIFIC-RELATED"/>
    <property type="match status" value="1"/>
</dbReference>
<evidence type="ECO:0000313" key="4">
    <source>
        <dbReference type="EMBL" id="KAG2485584.1"/>
    </source>
</evidence>
<dbReference type="Gene3D" id="3.40.190.10">
    <property type="entry name" value="Periplasmic binding protein-like II"/>
    <property type="match status" value="1"/>
</dbReference>
<evidence type="ECO:0000256" key="1">
    <source>
        <dbReference type="SAM" id="MobiDB-lite"/>
    </source>
</evidence>
<dbReference type="InterPro" id="IPR050697">
    <property type="entry name" value="Adenylyl/Guanylyl_Cyclase_3/4"/>
</dbReference>
<dbReference type="Gene3D" id="3.30.70.1230">
    <property type="entry name" value="Nucleotide cyclase"/>
    <property type="match status" value="3"/>
</dbReference>
<dbReference type="GO" id="GO:0009190">
    <property type="term" value="P:cyclic nucleotide biosynthetic process"/>
    <property type="evidence" value="ECO:0007669"/>
    <property type="project" value="InterPro"/>
</dbReference>
<dbReference type="EMBL" id="JAEHOE010000127">
    <property type="protein sequence ID" value="KAG2485584.1"/>
    <property type="molecule type" value="Genomic_DNA"/>
</dbReference>
<dbReference type="SUPFAM" id="SSF55073">
    <property type="entry name" value="Nucleotide cyclase"/>
    <property type="match status" value="2"/>
</dbReference>
<dbReference type="Proteomes" id="UP000612055">
    <property type="component" value="Unassembled WGS sequence"/>
</dbReference>
<dbReference type="OrthoDB" id="547389at2759"/>
<evidence type="ECO:0000256" key="2">
    <source>
        <dbReference type="SAM" id="Phobius"/>
    </source>
</evidence>
<comment type="caution">
    <text evidence="4">The sequence shown here is derived from an EMBL/GenBank/DDBJ whole genome shotgun (WGS) entry which is preliminary data.</text>
</comment>
<feature type="transmembrane region" description="Helical" evidence="2">
    <location>
        <begin position="462"/>
        <end position="485"/>
    </location>
</feature>
<gene>
    <name evidence="4" type="ORF">HYH03_015745</name>
</gene>
<keyword evidence="2" id="KW-1133">Transmembrane helix</keyword>
<name>A0A835XTA7_9CHLO</name>
<feature type="region of interest" description="Disordered" evidence="1">
    <location>
        <begin position="1272"/>
        <end position="1301"/>
    </location>
</feature>
<evidence type="ECO:0000259" key="3">
    <source>
        <dbReference type="PROSITE" id="PS50125"/>
    </source>
</evidence>
<proteinExistence type="predicted"/>
<sequence>MRHRTVGDYIRNWVEVWPTPDNPGPNDWWMLGSEVFGEDLDHGAFLDLTRLLTADPGFALSDIPVQFRDAGSSAYAGRYTAMPLFLTTFNLLYRRDIFEQYSLSVPATWDNALDIADKYGRGALGPGQPDMGFCFESNPACGYAQAMIVYILASMVQLKGASDGAYFDPVTMDPLYTSPAMREALKIYGALRSHSVPDSTPCWAVYQMLASGRCLMLWTWSFNFKASGPLLPDRASHNSSSMSGRQGVAGTPGSAVVMDRSTGRMGPCTREACPSAKESPDPRTGGSRLVNQVVPVDGISFGINRHAPVHRQAAAYAMLSAFTGAKEHFRMALLPYTEIAPMRYSALDEKAWLNAGYNARDLKDFLAQFRTSFDADNVYYELRMPGTFQTYTLVQYLLYRYNANNYTHEELMSWANEGTERIFASLGGRDRLRPLYQGSIRYKPPPPSAPQSKSSGSSSTTLLIAVLVPSLVSLVLLGGALWAYLRCARLRDERRTRLRAAPGAGPGTTLLVTDIQDSTCLWESLSASVMDVALKTHHRVIRQLLIQHAGYESATEGDSFILAFAKPDRALAFALSAQDALLAAEWPGELLDSAHATTLVVTHDTTACAAAQLSIAGPALLREVFGAVPVDGLGLTHAMTRLIGRPSAEVTDNPFASQLKANNSDPFPSTAERAAPVDVEAEAGRLTPRNARLIRNAAAACDAELIGAAGSLSEALDVGGVPWAMSAGFGTSPATLAGTASAILPLQVTASTRTELGSTGPLLRARLSMTAAVRQLPLSTSVSQPPQAAGALKAVLKPARGLRVRMGMHCGLGEDNKASGRITYPGRALQMAKAVSDAGRGGHITLSTTVLSALDPRPGHVHYSGPYLVLQGGKCVLKEGQAPVDVLCAFSSALLPRAGHMEGLRCFATKVPGTLQAPLGLMAVAMAQVEDPDESAVWGLEASLASHKALLSEAARLAMQHGGYLVHTPLGSFQAAFTSPAAALAWLLELQASLDPGTTDMGERMPSPEVSCTATQAALSGATERDAALLMRASTVAHLSNISVRGGLDVGVLSATLGPSGAMSYTGTVLKRAACLAANAAWHEILVSLEAVRGVLGEGHPLSAAIALHTTQQKRPPASARFRTSVPSRDTRQQGYMDLLKVFSVTERSGSLTSQGGTGAPPPGLSPGAAGPSQYRRPSHSQYGWSSGNLPSRISGGSALPDELLAEGVAGTLPLQPPSGGAPSPMGEAPQQSQDVVFGPGLRLVKHKGAVLEACAVRRQGAAAVATPNATMTPELEGTPAGLTPHKEERSGSAATTPTRADATPWLAELHPSLEKGLKLNVVTPV</sequence>
<feature type="region of interest" description="Disordered" evidence="1">
    <location>
        <begin position="259"/>
        <end position="289"/>
    </location>
</feature>
<dbReference type="SUPFAM" id="SSF53850">
    <property type="entry name" value="Periplasmic binding protein-like II"/>
    <property type="match status" value="1"/>
</dbReference>